<evidence type="ECO:0000313" key="5">
    <source>
        <dbReference type="EMBL" id="MBM9432683.1"/>
    </source>
</evidence>
<name>A0ABS2TDE8_9ACTO</name>
<comment type="caution">
    <text evidence="5">The sequence shown here is derived from an EMBL/GenBank/DDBJ whole genome shotgun (WGS) entry which is preliminary data.</text>
</comment>
<proteinExistence type="predicted"/>
<feature type="domain" description="Aminotransferase class I/classII large" evidence="4">
    <location>
        <begin position="32"/>
        <end position="370"/>
    </location>
</feature>
<keyword evidence="3 5" id="KW-0808">Transferase</keyword>
<organism evidence="5 6">
    <name type="scientific">Flaviflexus equikiangi</name>
    <dbReference type="NCBI Taxonomy" id="2758573"/>
    <lineage>
        <taxon>Bacteria</taxon>
        <taxon>Bacillati</taxon>
        <taxon>Actinomycetota</taxon>
        <taxon>Actinomycetes</taxon>
        <taxon>Actinomycetales</taxon>
        <taxon>Actinomycetaceae</taxon>
        <taxon>Flaviflexus</taxon>
    </lineage>
</organism>
<dbReference type="EC" id="2.6.1.17" evidence="5"/>
<gene>
    <name evidence="5" type="ORF">JVW63_03060</name>
</gene>
<dbReference type="GO" id="GO:0009016">
    <property type="term" value="F:succinyldiaminopimelate transaminase activity"/>
    <property type="evidence" value="ECO:0007669"/>
    <property type="project" value="UniProtKB-EC"/>
</dbReference>
<evidence type="ECO:0000256" key="2">
    <source>
        <dbReference type="ARBA" id="ARBA00022576"/>
    </source>
</evidence>
<evidence type="ECO:0000256" key="3">
    <source>
        <dbReference type="ARBA" id="ARBA00022679"/>
    </source>
</evidence>
<dbReference type="InterPro" id="IPR050881">
    <property type="entry name" value="LL-DAP_aminotransferase"/>
</dbReference>
<evidence type="ECO:0000313" key="6">
    <source>
        <dbReference type="Proteomes" id="UP000705983"/>
    </source>
</evidence>
<dbReference type="SUPFAM" id="SSF53383">
    <property type="entry name" value="PLP-dependent transferases"/>
    <property type="match status" value="1"/>
</dbReference>
<dbReference type="EMBL" id="JAFFJS010000001">
    <property type="protein sequence ID" value="MBM9432683.1"/>
    <property type="molecule type" value="Genomic_DNA"/>
</dbReference>
<dbReference type="Proteomes" id="UP000705983">
    <property type="component" value="Unassembled WGS sequence"/>
</dbReference>
<reference evidence="6" key="1">
    <citation type="submission" date="2021-02" db="EMBL/GenBank/DDBJ databases">
        <title>Leucobacter sp. CX169.</title>
        <authorList>
            <person name="Cheng Y."/>
        </authorList>
    </citation>
    <scope>NUCLEOTIDE SEQUENCE [LARGE SCALE GENOMIC DNA]</scope>
    <source>
        <strain evidence="6">JY899</strain>
    </source>
</reference>
<evidence type="ECO:0000256" key="1">
    <source>
        <dbReference type="ARBA" id="ARBA00001933"/>
    </source>
</evidence>
<dbReference type="PANTHER" id="PTHR42832:SF3">
    <property type="entry name" value="L-GLUTAMINE--4-(METHYLSULFANYL)-2-OXOBUTANOATE AMINOTRANSFERASE"/>
    <property type="match status" value="1"/>
</dbReference>
<dbReference type="InterPro" id="IPR019880">
    <property type="entry name" value="OxyQ"/>
</dbReference>
<dbReference type="Pfam" id="PF00155">
    <property type="entry name" value="Aminotran_1_2"/>
    <property type="match status" value="1"/>
</dbReference>
<keyword evidence="2 5" id="KW-0032">Aminotransferase</keyword>
<dbReference type="NCBIfam" id="TIGR03539">
    <property type="entry name" value="DapC_actino"/>
    <property type="match status" value="1"/>
</dbReference>
<dbReference type="InterPro" id="IPR004839">
    <property type="entry name" value="Aminotransferase_I/II_large"/>
</dbReference>
<dbReference type="InterPro" id="IPR015424">
    <property type="entry name" value="PyrdxlP-dep_Trfase"/>
</dbReference>
<dbReference type="InterPro" id="IPR015422">
    <property type="entry name" value="PyrdxlP-dep_Trfase_small"/>
</dbReference>
<dbReference type="InterPro" id="IPR015421">
    <property type="entry name" value="PyrdxlP-dep_Trfase_major"/>
</dbReference>
<dbReference type="CDD" id="cd00609">
    <property type="entry name" value="AAT_like"/>
    <property type="match status" value="1"/>
</dbReference>
<protein>
    <submittedName>
        <fullName evidence="5">Succinyldiaminopimelate transaminase</fullName>
        <ecNumber evidence="5">2.6.1.17</ecNumber>
    </submittedName>
</protein>
<dbReference type="RefSeq" id="WP_182173133.1">
    <property type="nucleotide sequence ID" value="NZ_CP059676.1"/>
</dbReference>
<sequence>MPLLGEGLPDFPWDTLTPYKTVAYAYPGVTADLSIGTPVDPTPRIAIEALRASEQSPGYPPALGTPELRSAMVTWWARTRGATVGLDGVLPTIGSKEMVALLPSLLGITGNVLIPACSYPTYDVGTRLSGATPVPIDPASDPETWPSADLVWLNSPGNPHGHVLDRDQLRAIVAWGRRTGTIIASDECYAALPWAEPFISDGIPSVLGDDISGPDKAGLLALYSASKQSNLAGYRAAMIAGDPALLAPLIEVRKHMGFLMPGPVQAAMTAVLDDDDHVAQQRSVYERRRAVLMEATGRAGLVADPLTRAGLYLWLEDGSGRLDGWGIVKALSERGILVAPGTFYGESSRMKVRMSLTATDDAIDAAAERLSSAPLGA</sequence>
<accession>A0ABS2TDE8</accession>
<comment type="cofactor">
    <cofactor evidence="1">
        <name>pyridoxal 5'-phosphate</name>
        <dbReference type="ChEBI" id="CHEBI:597326"/>
    </cofactor>
</comment>
<dbReference type="Gene3D" id="3.40.640.10">
    <property type="entry name" value="Type I PLP-dependent aspartate aminotransferase-like (Major domain)"/>
    <property type="match status" value="1"/>
</dbReference>
<keyword evidence="6" id="KW-1185">Reference proteome</keyword>
<dbReference type="Gene3D" id="3.90.1150.10">
    <property type="entry name" value="Aspartate Aminotransferase, domain 1"/>
    <property type="match status" value="1"/>
</dbReference>
<evidence type="ECO:0000259" key="4">
    <source>
        <dbReference type="Pfam" id="PF00155"/>
    </source>
</evidence>
<dbReference type="PANTHER" id="PTHR42832">
    <property type="entry name" value="AMINO ACID AMINOTRANSFERASE"/>
    <property type="match status" value="1"/>
</dbReference>